<evidence type="ECO:0000256" key="3">
    <source>
        <dbReference type="ARBA" id="ARBA00022475"/>
    </source>
</evidence>
<evidence type="ECO:0000256" key="5">
    <source>
        <dbReference type="ARBA" id="ARBA00023136"/>
    </source>
</evidence>
<dbReference type="InterPro" id="IPR058625">
    <property type="entry name" value="MdtA-like_BSH"/>
</dbReference>
<evidence type="ECO:0000259" key="11">
    <source>
        <dbReference type="Pfam" id="PF25944"/>
    </source>
</evidence>
<dbReference type="Proteomes" id="UP000239735">
    <property type="component" value="Unassembled WGS sequence"/>
</dbReference>
<evidence type="ECO:0000259" key="9">
    <source>
        <dbReference type="Pfam" id="PF25876"/>
    </source>
</evidence>
<dbReference type="Pfam" id="PF25917">
    <property type="entry name" value="BSH_RND"/>
    <property type="match status" value="1"/>
</dbReference>
<dbReference type="SUPFAM" id="SSF111369">
    <property type="entry name" value="HlyD-like secretion proteins"/>
    <property type="match status" value="1"/>
</dbReference>
<feature type="domain" description="Multidrug resistance protein MdtA-like barrel-sandwich hybrid" evidence="10">
    <location>
        <begin position="96"/>
        <end position="233"/>
    </location>
</feature>
<evidence type="ECO:0000256" key="2">
    <source>
        <dbReference type="ARBA" id="ARBA00009477"/>
    </source>
</evidence>
<dbReference type="PANTHER" id="PTHR30469">
    <property type="entry name" value="MULTIDRUG RESISTANCE PROTEIN MDTA"/>
    <property type="match status" value="1"/>
</dbReference>
<dbReference type="EMBL" id="OKRB01000094">
    <property type="protein sequence ID" value="SPE22839.1"/>
    <property type="molecule type" value="Genomic_DNA"/>
</dbReference>
<dbReference type="Gene3D" id="2.40.30.170">
    <property type="match status" value="1"/>
</dbReference>
<proteinExistence type="inferred from homology"/>
<comment type="similarity">
    <text evidence="2">Belongs to the membrane fusion protein (MFP) (TC 8.A.1) family.</text>
</comment>
<dbReference type="Gene3D" id="1.10.287.470">
    <property type="entry name" value="Helix hairpin bin"/>
    <property type="match status" value="1"/>
</dbReference>
<evidence type="ECO:0000313" key="13">
    <source>
        <dbReference type="Proteomes" id="UP000239735"/>
    </source>
</evidence>
<keyword evidence="8" id="KW-0812">Transmembrane</keyword>
<evidence type="ECO:0000256" key="4">
    <source>
        <dbReference type="ARBA" id="ARBA00022519"/>
    </source>
</evidence>
<dbReference type="InterPro" id="IPR058624">
    <property type="entry name" value="MdtA-like_HH"/>
</dbReference>
<evidence type="ECO:0000256" key="7">
    <source>
        <dbReference type="SAM" id="MobiDB-lite"/>
    </source>
</evidence>
<evidence type="ECO:0000313" key="12">
    <source>
        <dbReference type="EMBL" id="SPE22839.1"/>
    </source>
</evidence>
<dbReference type="InterPro" id="IPR058626">
    <property type="entry name" value="MdtA-like_b-barrel"/>
</dbReference>
<dbReference type="Pfam" id="PF25944">
    <property type="entry name" value="Beta-barrel_RND"/>
    <property type="match status" value="1"/>
</dbReference>
<dbReference type="OrthoDB" id="9783047at2"/>
<dbReference type="InterPro" id="IPR006143">
    <property type="entry name" value="RND_pump_MFP"/>
</dbReference>
<dbReference type="GO" id="GO:1990281">
    <property type="term" value="C:efflux pump complex"/>
    <property type="evidence" value="ECO:0007669"/>
    <property type="project" value="TreeGrafter"/>
</dbReference>
<accession>A0A2N9LHU2</accession>
<reference evidence="13" key="1">
    <citation type="submission" date="2018-02" db="EMBL/GenBank/DDBJ databases">
        <authorList>
            <person name="Hausmann B."/>
        </authorList>
    </citation>
    <scope>NUCLEOTIDE SEQUENCE [LARGE SCALE GENOMIC DNA]</scope>
    <source>
        <strain evidence="13">Peat soil MAG SbA5</strain>
    </source>
</reference>
<feature type="domain" description="Multidrug resistance protein MdtA-like beta-barrel" evidence="11">
    <location>
        <begin position="240"/>
        <end position="323"/>
    </location>
</feature>
<dbReference type="Gene3D" id="2.40.420.20">
    <property type="match status" value="1"/>
</dbReference>
<dbReference type="AlphaFoldDB" id="A0A2N9LHU2"/>
<evidence type="ECO:0000256" key="8">
    <source>
        <dbReference type="SAM" id="Phobius"/>
    </source>
</evidence>
<evidence type="ECO:0000256" key="1">
    <source>
        <dbReference type="ARBA" id="ARBA00004236"/>
    </source>
</evidence>
<keyword evidence="4" id="KW-0997">Cell inner membrane</keyword>
<keyword evidence="5 8" id="KW-0472">Membrane</keyword>
<dbReference type="Pfam" id="PF25876">
    <property type="entry name" value="HH_MFP_RND"/>
    <property type="match status" value="1"/>
</dbReference>
<feature type="region of interest" description="Disordered" evidence="7">
    <location>
        <begin position="1"/>
        <end position="20"/>
    </location>
</feature>
<dbReference type="Gene3D" id="2.40.50.100">
    <property type="match status" value="1"/>
</dbReference>
<feature type="coiled-coil region" evidence="6">
    <location>
        <begin position="134"/>
        <end position="161"/>
    </location>
</feature>
<keyword evidence="3" id="KW-1003">Cell membrane</keyword>
<dbReference type="GO" id="GO:0015562">
    <property type="term" value="F:efflux transmembrane transporter activity"/>
    <property type="evidence" value="ECO:0007669"/>
    <property type="project" value="TreeGrafter"/>
</dbReference>
<sequence length="417" mass="45136">MDQSLSVSHPVQGQPPANSGKKRRHRWIWVIILLLFGLLFLWVYKQHRTSAAVPAGGGRRGAMAGQVPVTYATATKGSMGVYLDAIGTVTPVYNDTIAAQVTGVITAVHYREGQTVHKGDPLIDIDSRPYEAQLAQAQGMLDRDQNLLAEAQMDMKRYQDAWSRNAIPRQTLEDQEKLVLQDQGTVKNDQGTVQYDQVEVGFCHITSPIDGRVGLRQVDPGNLVTANSNTPLVDVAQIAPITVIFTLPEGDLPQVLRQTHGGKTLAVEVLNDNKTQMLAKGKLITIDNLIDTVTGTVKLRAEFDNRNDALFPNQFVNTRLLVNTVDDLTIVPSSAIQHNGAIDFVYLIQNPDSKNAKAVMTTIKSGISDQGNTAVTGLKPGDVVANSSFQKLVDGSPVVESKVTIPATSAETTEAAP</sequence>
<feature type="domain" description="Multidrug resistance protein MdtA-like alpha-helical hairpin" evidence="9">
    <location>
        <begin position="133"/>
        <end position="196"/>
    </location>
</feature>
<evidence type="ECO:0000259" key="10">
    <source>
        <dbReference type="Pfam" id="PF25917"/>
    </source>
</evidence>
<protein>
    <submittedName>
        <fullName evidence="12">Efflux transporter, RND family, MFP subunit</fullName>
    </submittedName>
</protein>
<feature type="compositionally biased region" description="Polar residues" evidence="7">
    <location>
        <begin position="1"/>
        <end position="17"/>
    </location>
</feature>
<comment type="subcellular location">
    <subcellularLocation>
        <location evidence="1">Cell membrane</location>
    </subcellularLocation>
</comment>
<keyword evidence="8" id="KW-1133">Transmembrane helix</keyword>
<feature type="transmembrane region" description="Helical" evidence="8">
    <location>
        <begin position="27"/>
        <end position="44"/>
    </location>
</feature>
<name>A0A2N9LHU2_9BACT</name>
<organism evidence="12 13">
    <name type="scientific">Candidatus Sulfuritelmatomonas gaucii</name>
    <dbReference type="NCBI Taxonomy" id="2043161"/>
    <lineage>
        <taxon>Bacteria</taxon>
        <taxon>Pseudomonadati</taxon>
        <taxon>Acidobacteriota</taxon>
        <taxon>Terriglobia</taxon>
        <taxon>Terriglobales</taxon>
        <taxon>Acidobacteriaceae</taxon>
        <taxon>Candidatus Sulfuritelmatomonas</taxon>
    </lineage>
</organism>
<dbReference type="NCBIfam" id="TIGR01730">
    <property type="entry name" value="RND_mfp"/>
    <property type="match status" value="1"/>
</dbReference>
<dbReference type="PANTHER" id="PTHR30469:SF12">
    <property type="entry name" value="MULTIDRUG RESISTANCE PROTEIN MDTA"/>
    <property type="match status" value="1"/>
</dbReference>
<evidence type="ECO:0000256" key="6">
    <source>
        <dbReference type="SAM" id="Coils"/>
    </source>
</evidence>
<keyword evidence="6" id="KW-0175">Coiled coil</keyword>
<gene>
    <name evidence="12" type="ORF">SBA5_370014</name>
</gene>